<dbReference type="InterPro" id="IPR018040">
    <property type="entry name" value="Pectinesterase_Tyr_AS"/>
</dbReference>
<dbReference type="PROSITE" id="PS00800">
    <property type="entry name" value="PECTINESTERASE_1"/>
    <property type="match status" value="1"/>
</dbReference>
<feature type="domain" description="Pectinesterase inhibitor" evidence="8">
    <location>
        <begin position="36"/>
        <end position="196"/>
    </location>
</feature>
<dbReference type="SMART" id="SM00856">
    <property type="entry name" value="PMEI"/>
    <property type="match status" value="1"/>
</dbReference>
<dbReference type="Proteomes" id="UP001345219">
    <property type="component" value="Chromosome 3"/>
</dbReference>
<organism evidence="9 10">
    <name type="scientific">Trapa incisa</name>
    <dbReference type="NCBI Taxonomy" id="236973"/>
    <lineage>
        <taxon>Eukaryota</taxon>
        <taxon>Viridiplantae</taxon>
        <taxon>Streptophyta</taxon>
        <taxon>Embryophyta</taxon>
        <taxon>Tracheophyta</taxon>
        <taxon>Spermatophyta</taxon>
        <taxon>Magnoliopsida</taxon>
        <taxon>eudicotyledons</taxon>
        <taxon>Gunneridae</taxon>
        <taxon>Pentapetalae</taxon>
        <taxon>rosids</taxon>
        <taxon>malvids</taxon>
        <taxon>Myrtales</taxon>
        <taxon>Lythraceae</taxon>
        <taxon>Trapa</taxon>
    </lineage>
</organism>
<comment type="pathway">
    <text evidence="1 7">Glycan metabolism; pectin degradation; 2-dehydro-3-deoxy-D-gluconate from pectin: step 1/5.</text>
</comment>
<dbReference type="PANTHER" id="PTHR31707">
    <property type="entry name" value="PECTINESTERASE"/>
    <property type="match status" value="1"/>
</dbReference>
<dbReference type="InterPro" id="IPR033131">
    <property type="entry name" value="Pectinesterase_Asp_AS"/>
</dbReference>
<evidence type="ECO:0000313" key="10">
    <source>
        <dbReference type="Proteomes" id="UP001345219"/>
    </source>
</evidence>
<evidence type="ECO:0000313" key="9">
    <source>
        <dbReference type="EMBL" id="KAK4768379.1"/>
    </source>
</evidence>
<evidence type="ECO:0000256" key="6">
    <source>
        <dbReference type="PROSITE-ProRule" id="PRU10040"/>
    </source>
</evidence>
<proteinExistence type="inferred from homology"/>
<feature type="active site" evidence="6">
    <location>
        <position position="390"/>
    </location>
</feature>
<keyword evidence="7" id="KW-0732">Signal</keyword>
<dbReference type="InterPro" id="IPR012334">
    <property type="entry name" value="Pectin_lyas_fold"/>
</dbReference>
<comment type="subcellular location">
    <subcellularLocation>
        <location evidence="7">Secreted</location>
        <location evidence="7">Cell wall</location>
    </subcellularLocation>
</comment>
<dbReference type="CDD" id="cd15799">
    <property type="entry name" value="PMEI-like_4"/>
    <property type="match status" value="1"/>
</dbReference>
<feature type="chain" id="PRO_5042667156" description="Pectinesterase" evidence="7">
    <location>
        <begin position="22"/>
        <end position="545"/>
    </location>
</feature>
<dbReference type="GO" id="GO:0004857">
    <property type="term" value="F:enzyme inhibitor activity"/>
    <property type="evidence" value="ECO:0007669"/>
    <property type="project" value="InterPro"/>
</dbReference>
<evidence type="ECO:0000256" key="2">
    <source>
        <dbReference type="ARBA" id="ARBA00006027"/>
    </source>
</evidence>
<dbReference type="SUPFAM" id="SSF51126">
    <property type="entry name" value="Pectin lyase-like"/>
    <property type="match status" value="1"/>
</dbReference>
<comment type="catalytic activity">
    <reaction evidence="7">
        <text>[(1-&gt;4)-alpha-D-galacturonosyl methyl ester](n) + n H2O = [(1-&gt;4)-alpha-D-galacturonosyl](n) + n methanol + n H(+)</text>
        <dbReference type="Rhea" id="RHEA:22380"/>
        <dbReference type="Rhea" id="RHEA-COMP:14570"/>
        <dbReference type="Rhea" id="RHEA-COMP:14573"/>
        <dbReference type="ChEBI" id="CHEBI:15377"/>
        <dbReference type="ChEBI" id="CHEBI:15378"/>
        <dbReference type="ChEBI" id="CHEBI:17790"/>
        <dbReference type="ChEBI" id="CHEBI:140522"/>
        <dbReference type="ChEBI" id="CHEBI:140523"/>
        <dbReference type="EC" id="3.1.1.11"/>
    </reaction>
</comment>
<keyword evidence="5 7" id="KW-0063">Aspartyl esterase</keyword>
<evidence type="ECO:0000256" key="4">
    <source>
        <dbReference type="ARBA" id="ARBA00022801"/>
    </source>
</evidence>
<dbReference type="EMBL" id="JAXIOK010000006">
    <property type="protein sequence ID" value="KAK4768379.1"/>
    <property type="molecule type" value="Genomic_DNA"/>
</dbReference>
<keyword evidence="7" id="KW-0964">Secreted</keyword>
<dbReference type="Pfam" id="PF01095">
    <property type="entry name" value="Pectinesterase"/>
    <property type="match status" value="1"/>
</dbReference>
<keyword evidence="7" id="KW-0961">Cell wall biogenesis/degradation</keyword>
<dbReference type="GO" id="GO:0042545">
    <property type="term" value="P:cell wall modification"/>
    <property type="evidence" value="ECO:0007669"/>
    <property type="project" value="UniProtKB-UniRule"/>
</dbReference>
<protein>
    <recommendedName>
        <fullName evidence="7">Pectinesterase</fullName>
        <ecNumber evidence="7">3.1.1.11</ecNumber>
    </recommendedName>
</protein>
<gene>
    <name evidence="9" type="ORF">SAY87_003520</name>
</gene>
<evidence type="ECO:0000256" key="7">
    <source>
        <dbReference type="RuleBase" id="RU000589"/>
    </source>
</evidence>
<dbReference type="NCBIfam" id="TIGR01614">
    <property type="entry name" value="PME_inhib"/>
    <property type="match status" value="1"/>
</dbReference>
<dbReference type="InterPro" id="IPR035513">
    <property type="entry name" value="Invertase/methylesterase_inhib"/>
</dbReference>
<evidence type="ECO:0000256" key="1">
    <source>
        <dbReference type="ARBA" id="ARBA00005184"/>
    </source>
</evidence>
<keyword evidence="10" id="KW-1185">Reference proteome</keyword>
<dbReference type="InterPro" id="IPR006501">
    <property type="entry name" value="Pectinesterase_inhib_dom"/>
</dbReference>
<dbReference type="EC" id="3.1.1.11" evidence="7"/>
<evidence type="ECO:0000256" key="5">
    <source>
        <dbReference type="ARBA" id="ARBA00023085"/>
    </source>
</evidence>
<dbReference type="Gene3D" id="1.20.140.40">
    <property type="entry name" value="Invertase/pectin methylesterase inhibitor family protein"/>
    <property type="match status" value="1"/>
</dbReference>
<dbReference type="GO" id="GO:0030599">
    <property type="term" value="F:pectinesterase activity"/>
    <property type="evidence" value="ECO:0007669"/>
    <property type="project" value="UniProtKB-UniRule"/>
</dbReference>
<evidence type="ECO:0000256" key="3">
    <source>
        <dbReference type="ARBA" id="ARBA00007786"/>
    </source>
</evidence>
<dbReference type="FunFam" id="2.160.20.10:FF:000001">
    <property type="entry name" value="Pectinesterase"/>
    <property type="match status" value="1"/>
</dbReference>
<keyword evidence="4 7" id="KW-0378">Hydrolase</keyword>
<comment type="similarity">
    <text evidence="3">In the C-terminal section; belongs to the pectinesterase family.</text>
</comment>
<evidence type="ECO:0000259" key="8">
    <source>
        <dbReference type="SMART" id="SM00856"/>
    </source>
</evidence>
<dbReference type="Gene3D" id="2.160.20.10">
    <property type="entry name" value="Single-stranded right-handed beta-helix, Pectin lyase-like"/>
    <property type="match status" value="1"/>
</dbReference>
<feature type="signal peptide" evidence="7">
    <location>
        <begin position="1"/>
        <end position="21"/>
    </location>
</feature>
<dbReference type="InterPro" id="IPR000070">
    <property type="entry name" value="Pectinesterase_cat"/>
</dbReference>
<sequence length="545" mass="60393">MASMAKLALLILTVLLPLTGASKPESYSKDQTDLFDLQLLLSRVCDGVDDHDTCFSNMHAELETLVGALNKSVASSAILAAAMAATLNEARQAIHAITRFTALSVNYREQVAIGDCKELLDFSVSELAWSLGVMKRIREGVKSPHYEGDLKAWLSAALSNQDTCLEGFDGTDGRVEGFIRGSLKQVNQLIGNVLALYTQLHTLPFRPPRNGTSGEDQDHPEWMAKVDRGLVDSNPAEMHADAVVAVDGSGRYRTIAEAIDEAPSYSSRRYVIYVKKGIYKENIDLKKKKTNIMLIGDGVGQTIVTGNRNFMQGWTTFRTATVAVSGKGFIARDMTFRNTAGPENHQAVALRVDSDQSAFYRCSMESHQDTLYAHSLRQFYRECDIHGTIDFIFGNGAAVLQNCKIYTRVPLPLQKVTITAQGRKSPDQSTGFTIQDSYVLASQPTYLGRPWKQYSRTVFINTYMSNLVQPRGWLEWFGDFALGTLWYGEYRNYGPGASLAGRITWPGYHIIRDASTAEFFTAGRFIDGRTWLPSTGIRFTAGLSN</sequence>
<comment type="function">
    <text evidence="7">Acts in the modification of cell walls via demethylesterification of cell wall pectin.</text>
</comment>
<comment type="caution">
    <text evidence="9">The sequence shown here is derived from an EMBL/GenBank/DDBJ whole genome shotgun (WGS) entry which is preliminary data.</text>
</comment>
<keyword evidence="7" id="KW-0134">Cell wall</keyword>
<name>A0AAN7QI36_9MYRT</name>
<accession>A0AAN7QI36</accession>
<dbReference type="PROSITE" id="PS00503">
    <property type="entry name" value="PECTINESTERASE_2"/>
    <property type="match status" value="1"/>
</dbReference>
<reference evidence="9 10" key="1">
    <citation type="journal article" date="2023" name="Hortic Res">
        <title>Pangenome of water caltrop reveals structural variations and asymmetric subgenome divergence after allopolyploidization.</title>
        <authorList>
            <person name="Zhang X."/>
            <person name="Chen Y."/>
            <person name="Wang L."/>
            <person name="Yuan Y."/>
            <person name="Fang M."/>
            <person name="Shi L."/>
            <person name="Lu R."/>
            <person name="Comes H.P."/>
            <person name="Ma Y."/>
            <person name="Chen Y."/>
            <person name="Huang G."/>
            <person name="Zhou Y."/>
            <person name="Zheng Z."/>
            <person name="Qiu Y."/>
        </authorList>
    </citation>
    <scope>NUCLEOTIDE SEQUENCE [LARGE SCALE GENOMIC DNA]</scope>
    <source>
        <tissue evidence="9">Roots</tissue>
    </source>
</reference>
<dbReference type="GO" id="GO:0045490">
    <property type="term" value="P:pectin catabolic process"/>
    <property type="evidence" value="ECO:0007669"/>
    <property type="project" value="UniProtKB-UniRule"/>
</dbReference>
<dbReference type="Pfam" id="PF04043">
    <property type="entry name" value="PMEI"/>
    <property type="match status" value="1"/>
</dbReference>
<dbReference type="AlphaFoldDB" id="A0AAN7QI36"/>
<comment type="similarity">
    <text evidence="2">In the N-terminal section; belongs to the PMEI family.</text>
</comment>
<dbReference type="InterPro" id="IPR011050">
    <property type="entry name" value="Pectin_lyase_fold/virulence"/>
</dbReference>
<dbReference type="SUPFAM" id="SSF101148">
    <property type="entry name" value="Plant invertase/pectin methylesterase inhibitor"/>
    <property type="match status" value="1"/>
</dbReference>